<organism evidence="1 2">
    <name type="scientific">Enterobacter cloacae</name>
    <dbReference type="NCBI Taxonomy" id="550"/>
    <lineage>
        <taxon>Bacteria</taxon>
        <taxon>Pseudomonadati</taxon>
        <taxon>Pseudomonadota</taxon>
        <taxon>Gammaproteobacteria</taxon>
        <taxon>Enterobacterales</taxon>
        <taxon>Enterobacteriaceae</taxon>
        <taxon>Enterobacter</taxon>
        <taxon>Enterobacter cloacae complex</taxon>
    </lineage>
</organism>
<dbReference type="Proteomes" id="UP000290875">
    <property type="component" value="Unassembled WGS sequence"/>
</dbReference>
<dbReference type="EMBL" id="QJSL01000007">
    <property type="protein sequence ID" value="RXW29457.1"/>
    <property type="molecule type" value="Genomic_DNA"/>
</dbReference>
<proteinExistence type="predicted"/>
<dbReference type="InterPro" id="IPR003063">
    <property type="entry name" value="Cloacn_immnty_fam"/>
</dbReference>
<evidence type="ECO:0000313" key="2">
    <source>
        <dbReference type="Proteomes" id="UP000290875"/>
    </source>
</evidence>
<dbReference type="Pfam" id="PF03513">
    <property type="entry name" value="Cloacin_immun"/>
    <property type="match status" value="1"/>
</dbReference>
<sequence>MGLKLRLQWYDKETELGEGNEFSLDFGDDAQIMTKDLGLPTKGNVNNGFFDVEPEWIPILQPHFLHKITPTIYDYQVSFDYRDKW</sequence>
<dbReference type="GO" id="GO:0015643">
    <property type="term" value="F:toxic substance binding"/>
    <property type="evidence" value="ECO:0007669"/>
    <property type="project" value="InterPro"/>
</dbReference>
<dbReference type="Gene3D" id="3.10.50.20">
    <property type="entry name" value="Cloacin immunity protein"/>
    <property type="match status" value="1"/>
</dbReference>
<dbReference type="InterPro" id="IPR036528">
    <property type="entry name" value="Cloacn_immnty_sf"/>
</dbReference>
<evidence type="ECO:0000313" key="1">
    <source>
        <dbReference type="EMBL" id="RXW29457.1"/>
    </source>
</evidence>
<name>A0A4Q2E8B0_ENTCL</name>
<dbReference type="GO" id="GO:0030153">
    <property type="term" value="P:bacteriocin immunity"/>
    <property type="evidence" value="ECO:0007669"/>
    <property type="project" value="InterPro"/>
</dbReference>
<dbReference type="RefSeq" id="WP_129324095.1">
    <property type="nucleotide sequence ID" value="NZ_QJSL01000007.1"/>
</dbReference>
<gene>
    <name evidence="1" type="ORF">DM877_08955</name>
</gene>
<dbReference type="AlphaFoldDB" id="A0A4Q2E8B0"/>
<reference evidence="1 2" key="1">
    <citation type="submission" date="2018-06" db="EMBL/GenBank/DDBJ databases">
        <title>Carbapenemase-producing Enterobacteriaceae present in wastewater treatment plant effluent and nearby surface waters in the US.</title>
        <authorList>
            <person name="Mathys D.A."/>
            <person name="Mollenkopf D.F."/>
            <person name="Feicht S.M."/>
            <person name="Adams R.J."/>
            <person name="Albers A.L."/>
            <person name="Grooters S.V."/>
            <person name="Stuever D.M."/>
            <person name="Daniels J.B."/>
            <person name="Wittum T.E."/>
        </authorList>
    </citation>
    <scope>NUCLEOTIDE SEQUENCE [LARGE SCALE GENOMIC DNA]</scope>
    <source>
        <strain evidence="1 2">GEO_4_Eff_A</strain>
    </source>
</reference>
<accession>A0A4Q2E8B0</accession>
<comment type="caution">
    <text evidence="1">The sequence shown here is derived from an EMBL/GenBank/DDBJ whole genome shotgun (WGS) entry which is preliminary data.</text>
</comment>
<protein>
    <submittedName>
        <fullName evidence="1">Cloacin</fullName>
    </submittedName>
</protein>
<dbReference type="SUPFAM" id="SSF54552">
    <property type="entry name" value="Colicin E3 immunity protein"/>
    <property type="match status" value="1"/>
</dbReference>
<dbReference type="PRINTS" id="PR01296">
    <property type="entry name" value="CLOACNIMMNTY"/>
</dbReference>